<dbReference type="EMBL" id="JACEFI010000062">
    <property type="protein sequence ID" value="KAH0591650.1"/>
    <property type="molecule type" value="Genomic_DNA"/>
</dbReference>
<evidence type="ECO:0000259" key="6">
    <source>
        <dbReference type="PROSITE" id="PS50850"/>
    </source>
</evidence>
<dbReference type="GO" id="GO:0022857">
    <property type="term" value="F:transmembrane transporter activity"/>
    <property type="evidence" value="ECO:0007669"/>
    <property type="project" value="InterPro"/>
</dbReference>
<gene>
    <name evidence="7" type="ORF">MHUMG1_10617</name>
</gene>
<evidence type="ECO:0000313" key="7">
    <source>
        <dbReference type="EMBL" id="KAH0591650.1"/>
    </source>
</evidence>
<protein>
    <recommendedName>
        <fullName evidence="6">Major facilitator superfamily (MFS) profile domain-containing protein</fullName>
    </recommendedName>
</protein>
<accession>A0A9P8M153</accession>
<dbReference type="AlphaFoldDB" id="A0A9P8M153"/>
<evidence type="ECO:0000256" key="2">
    <source>
        <dbReference type="ARBA" id="ARBA00022692"/>
    </source>
</evidence>
<dbReference type="SUPFAM" id="SSF103473">
    <property type="entry name" value="MFS general substrate transporter"/>
    <property type="match status" value="1"/>
</dbReference>
<feature type="transmembrane region" description="Helical" evidence="5">
    <location>
        <begin position="293"/>
        <end position="318"/>
    </location>
</feature>
<sequence length="504" mass="54319">MASDPSAIQNRHSEDQREVEEAWKPGKGEYLVVLTLCLLSLIVALDASILVSVLPIITADLKGSTTDSFWAGSSYLLTSALFQPVIVAFSDDFGRRPLLFLSVAFFTLGTIVCCIAHDFTTLLAGRSLQGIGGGGCLSLNNAILTDIVPMRQRPVYIAFTGISWAVGSVVAPLIGGLFGQHATWRWVFYINFPFCAIGIAIIPFSVKLSAKRPSVATRLMMFDWVGMVLCTASASSFLIGITWGGAQFPWSSWHTLVPIIVGVVGLVATGLWELFCTLYYLPIFYEGVKDYTPTVAGIGLIPMTGSLLPIGILVGIIIRRTGHFRWAIWLGWLISILSSGLLILFNSDTRVYAWVLILIVVGLGHGLILIALNICTQALADAADVGYAAAMYTFMRSIGMCIGVSVSGTILQNTLQTYMKDQNLDASMAGAVIGIISQLQDLPTTMRKPIAIAIGKSCDNVAEFLLGVATLALLVSLLIKESSLDKEFKPDHVLEGSADKKRAI</sequence>
<feature type="transmembrane region" description="Helical" evidence="5">
    <location>
        <begin position="222"/>
        <end position="244"/>
    </location>
</feature>
<feature type="transmembrane region" description="Helical" evidence="5">
    <location>
        <begin position="131"/>
        <end position="148"/>
    </location>
</feature>
<feature type="transmembrane region" description="Helical" evidence="5">
    <location>
        <begin position="324"/>
        <end position="344"/>
    </location>
</feature>
<feature type="domain" description="Major facilitator superfamily (MFS) profile" evidence="6">
    <location>
        <begin position="32"/>
        <end position="484"/>
    </location>
</feature>
<name>A0A9P8M153_9HYPO</name>
<dbReference type="Gene3D" id="1.20.1250.20">
    <property type="entry name" value="MFS general substrate transporter like domains"/>
    <property type="match status" value="1"/>
</dbReference>
<evidence type="ECO:0000256" key="4">
    <source>
        <dbReference type="ARBA" id="ARBA00023136"/>
    </source>
</evidence>
<organism evidence="7 8">
    <name type="scientific">Metarhizium humberi</name>
    <dbReference type="NCBI Taxonomy" id="2596975"/>
    <lineage>
        <taxon>Eukaryota</taxon>
        <taxon>Fungi</taxon>
        <taxon>Dikarya</taxon>
        <taxon>Ascomycota</taxon>
        <taxon>Pezizomycotina</taxon>
        <taxon>Sordariomycetes</taxon>
        <taxon>Hypocreomycetidae</taxon>
        <taxon>Hypocreales</taxon>
        <taxon>Clavicipitaceae</taxon>
        <taxon>Metarhizium</taxon>
    </lineage>
</organism>
<feature type="transmembrane region" description="Helical" evidence="5">
    <location>
        <begin position="98"/>
        <end position="119"/>
    </location>
</feature>
<evidence type="ECO:0000256" key="1">
    <source>
        <dbReference type="ARBA" id="ARBA00004141"/>
    </source>
</evidence>
<evidence type="ECO:0000256" key="5">
    <source>
        <dbReference type="SAM" id="Phobius"/>
    </source>
</evidence>
<evidence type="ECO:0000256" key="3">
    <source>
        <dbReference type="ARBA" id="ARBA00022989"/>
    </source>
</evidence>
<feature type="transmembrane region" description="Helical" evidence="5">
    <location>
        <begin position="30"/>
        <end position="57"/>
    </location>
</feature>
<dbReference type="GO" id="GO:0005886">
    <property type="term" value="C:plasma membrane"/>
    <property type="evidence" value="ECO:0007669"/>
    <property type="project" value="TreeGrafter"/>
</dbReference>
<feature type="transmembrane region" description="Helical" evidence="5">
    <location>
        <begin position="351"/>
        <end position="374"/>
    </location>
</feature>
<dbReference type="PANTHER" id="PTHR23501">
    <property type="entry name" value="MAJOR FACILITATOR SUPERFAMILY"/>
    <property type="match status" value="1"/>
</dbReference>
<dbReference type="InterPro" id="IPR036259">
    <property type="entry name" value="MFS_trans_sf"/>
</dbReference>
<feature type="transmembrane region" description="Helical" evidence="5">
    <location>
        <begin position="386"/>
        <end position="411"/>
    </location>
</feature>
<dbReference type="Proteomes" id="UP000764110">
    <property type="component" value="Unassembled WGS sequence"/>
</dbReference>
<keyword evidence="8" id="KW-1185">Reference proteome</keyword>
<dbReference type="InterPro" id="IPR011701">
    <property type="entry name" value="MFS"/>
</dbReference>
<comment type="caution">
    <text evidence="7">The sequence shown here is derived from an EMBL/GenBank/DDBJ whole genome shotgun (WGS) entry which is preliminary data.</text>
</comment>
<feature type="transmembrane region" description="Helical" evidence="5">
    <location>
        <begin position="256"/>
        <end position="281"/>
    </location>
</feature>
<evidence type="ECO:0000313" key="8">
    <source>
        <dbReference type="Proteomes" id="UP000764110"/>
    </source>
</evidence>
<dbReference type="PROSITE" id="PS50850">
    <property type="entry name" value="MFS"/>
    <property type="match status" value="1"/>
</dbReference>
<keyword evidence="3 5" id="KW-1133">Transmembrane helix</keyword>
<dbReference type="InterPro" id="IPR020846">
    <property type="entry name" value="MFS_dom"/>
</dbReference>
<dbReference type="CDD" id="cd17502">
    <property type="entry name" value="MFS_Azr1_MDR_like"/>
    <property type="match status" value="1"/>
</dbReference>
<feature type="transmembrane region" description="Helical" evidence="5">
    <location>
        <begin position="69"/>
        <end position="89"/>
    </location>
</feature>
<reference evidence="7 8" key="1">
    <citation type="submission" date="2020-07" db="EMBL/GenBank/DDBJ databases">
        <title>Metarhizium humberi genome.</title>
        <authorList>
            <person name="Lysoe E."/>
        </authorList>
    </citation>
    <scope>NUCLEOTIDE SEQUENCE [LARGE SCALE GENOMIC DNA]</scope>
    <source>
        <strain evidence="7 8">ESALQ1638</strain>
    </source>
</reference>
<keyword evidence="2 5" id="KW-0812">Transmembrane</keyword>
<feature type="transmembrane region" description="Helical" evidence="5">
    <location>
        <begin position="155"/>
        <end position="174"/>
    </location>
</feature>
<keyword evidence="4 5" id="KW-0472">Membrane</keyword>
<dbReference type="PRINTS" id="PR01036">
    <property type="entry name" value="TCRTETB"/>
</dbReference>
<comment type="subcellular location">
    <subcellularLocation>
        <location evidence="1">Membrane</location>
        <topology evidence="1">Multi-pass membrane protein</topology>
    </subcellularLocation>
</comment>
<dbReference type="Pfam" id="PF07690">
    <property type="entry name" value="MFS_1"/>
    <property type="match status" value="1"/>
</dbReference>
<dbReference type="PANTHER" id="PTHR23501:SF94">
    <property type="entry name" value="MAJOR FACILITATOR SUPERFAMILY (MFS) PROFILE DOMAIN-CONTAINING PROTEIN"/>
    <property type="match status" value="1"/>
</dbReference>
<proteinExistence type="predicted"/>
<feature type="transmembrane region" description="Helical" evidence="5">
    <location>
        <begin position="186"/>
        <end position="210"/>
    </location>
</feature>